<dbReference type="EMBL" id="KB446538">
    <property type="protein sequence ID" value="EME44903.1"/>
    <property type="molecule type" value="Genomic_DNA"/>
</dbReference>
<dbReference type="AlphaFoldDB" id="N1PPN8"/>
<accession>N1PPN8</accession>
<dbReference type="Proteomes" id="UP000016933">
    <property type="component" value="Unassembled WGS sequence"/>
</dbReference>
<name>N1PPN8_DOTSN</name>
<evidence type="ECO:0000313" key="2">
    <source>
        <dbReference type="Proteomes" id="UP000016933"/>
    </source>
</evidence>
<protein>
    <submittedName>
        <fullName evidence="1">Uncharacterized protein</fullName>
    </submittedName>
</protein>
<proteinExistence type="predicted"/>
<gene>
    <name evidence="1" type="ORF">DOTSEDRAFT_33525</name>
</gene>
<organism evidence="1 2">
    <name type="scientific">Dothistroma septosporum (strain NZE10 / CBS 128990)</name>
    <name type="common">Red band needle blight fungus</name>
    <name type="synonym">Mycosphaerella pini</name>
    <dbReference type="NCBI Taxonomy" id="675120"/>
    <lineage>
        <taxon>Eukaryota</taxon>
        <taxon>Fungi</taxon>
        <taxon>Dikarya</taxon>
        <taxon>Ascomycota</taxon>
        <taxon>Pezizomycotina</taxon>
        <taxon>Dothideomycetes</taxon>
        <taxon>Dothideomycetidae</taxon>
        <taxon>Mycosphaerellales</taxon>
        <taxon>Mycosphaerellaceae</taxon>
        <taxon>Dothistroma</taxon>
    </lineage>
</organism>
<sequence length="138" mass="14912">MRINKPVGDEAVELLHCETTLVLVACHGTGENAAVITNLHSFSVLILAERSTNGSKPINKYLMSKLDRQIMIVSPHKLDGCEAGHGSEGRYPLHPDAVSRLVSAMNNTPVPVCSYLASQCVYPARKRSAIDIGDAARM</sequence>
<reference evidence="2" key="1">
    <citation type="journal article" date="2012" name="PLoS Genet.">
        <title>The genomes of the fungal plant pathogens Cladosporium fulvum and Dothistroma septosporum reveal adaptation to different hosts and lifestyles but also signatures of common ancestry.</title>
        <authorList>
            <person name="de Wit P.J.G.M."/>
            <person name="van der Burgt A."/>
            <person name="Oekmen B."/>
            <person name="Stergiopoulos I."/>
            <person name="Abd-Elsalam K.A."/>
            <person name="Aerts A.L."/>
            <person name="Bahkali A.H."/>
            <person name="Beenen H.G."/>
            <person name="Chettri P."/>
            <person name="Cox M.P."/>
            <person name="Datema E."/>
            <person name="de Vries R.P."/>
            <person name="Dhillon B."/>
            <person name="Ganley A.R."/>
            <person name="Griffiths S.A."/>
            <person name="Guo Y."/>
            <person name="Hamelin R.C."/>
            <person name="Henrissat B."/>
            <person name="Kabir M.S."/>
            <person name="Jashni M.K."/>
            <person name="Kema G."/>
            <person name="Klaubauf S."/>
            <person name="Lapidus A."/>
            <person name="Levasseur A."/>
            <person name="Lindquist E."/>
            <person name="Mehrabi R."/>
            <person name="Ohm R.A."/>
            <person name="Owen T.J."/>
            <person name="Salamov A."/>
            <person name="Schwelm A."/>
            <person name="Schijlen E."/>
            <person name="Sun H."/>
            <person name="van den Burg H.A."/>
            <person name="van Ham R.C.H.J."/>
            <person name="Zhang S."/>
            <person name="Goodwin S.B."/>
            <person name="Grigoriev I.V."/>
            <person name="Collemare J."/>
            <person name="Bradshaw R.E."/>
        </authorList>
    </citation>
    <scope>NUCLEOTIDE SEQUENCE [LARGE SCALE GENOMIC DNA]</scope>
    <source>
        <strain evidence="2">NZE10 / CBS 128990</strain>
    </source>
</reference>
<dbReference type="HOGENOM" id="CLU_1855234_0_0_1"/>
<reference evidence="1 2" key="2">
    <citation type="journal article" date="2012" name="PLoS Pathog.">
        <title>Diverse lifestyles and strategies of plant pathogenesis encoded in the genomes of eighteen Dothideomycetes fungi.</title>
        <authorList>
            <person name="Ohm R.A."/>
            <person name="Feau N."/>
            <person name="Henrissat B."/>
            <person name="Schoch C.L."/>
            <person name="Horwitz B.A."/>
            <person name="Barry K.W."/>
            <person name="Condon B.J."/>
            <person name="Copeland A.C."/>
            <person name="Dhillon B."/>
            <person name="Glaser F."/>
            <person name="Hesse C.N."/>
            <person name="Kosti I."/>
            <person name="LaButti K."/>
            <person name="Lindquist E.A."/>
            <person name="Lucas S."/>
            <person name="Salamov A.A."/>
            <person name="Bradshaw R.E."/>
            <person name="Ciuffetti L."/>
            <person name="Hamelin R.C."/>
            <person name="Kema G.H.J."/>
            <person name="Lawrence C."/>
            <person name="Scott J.A."/>
            <person name="Spatafora J.W."/>
            <person name="Turgeon B.G."/>
            <person name="de Wit P.J.G.M."/>
            <person name="Zhong S."/>
            <person name="Goodwin S.B."/>
            <person name="Grigoriev I.V."/>
        </authorList>
    </citation>
    <scope>NUCLEOTIDE SEQUENCE [LARGE SCALE GENOMIC DNA]</scope>
    <source>
        <strain evidence="2">NZE10 / CBS 128990</strain>
    </source>
</reference>
<keyword evidence="2" id="KW-1185">Reference proteome</keyword>
<evidence type="ECO:0000313" key="1">
    <source>
        <dbReference type="EMBL" id="EME44903.1"/>
    </source>
</evidence>